<dbReference type="Gene3D" id="3.40.50.2000">
    <property type="entry name" value="Glycogen Phosphorylase B"/>
    <property type="match status" value="2"/>
</dbReference>
<dbReference type="PANTHER" id="PTHR11468:SF32">
    <property type="entry name" value="GLYCOGEN PHOSPHORYLASE, MUSCLE FORM"/>
    <property type="match status" value="1"/>
</dbReference>
<dbReference type="SMART" id="SM00229">
    <property type="entry name" value="RasGEFN"/>
    <property type="match status" value="1"/>
</dbReference>
<dbReference type="GO" id="GO:0007264">
    <property type="term" value="P:small GTPase-mediated signal transduction"/>
    <property type="evidence" value="ECO:0007669"/>
    <property type="project" value="InterPro"/>
</dbReference>
<organism evidence="28">
    <name type="scientific">Sorex araneus</name>
    <name type="common">Eurasian common shrew</name>
    <name type="synonym">European shrew</name>
    <dbReference type="NCBI Taxonomy" id="42254"/>
    <lineage>
        <taxon>Eukaryota</taxon>
        <taxon>Metazoa</taxon>
        <taxon>Chordata</taxon>
        <taxon>Craniata</taxon>
        <taxon>Vertebrata</taxon>
        <taxon>Euteleostomi</taxon>
        <taxon>Mammalia</taxon>
        <taxon>Eutheria</taxon>
        <taxon>Laurasiatheria</taxon>
        <taxon>Eulipotyphla</taxon>
        <taxon>Soricidae</taxon>
        <taxon>Soricinae</taxon>
        <taxon>Sorex</taxon>
    </lineage>
</organism>
<dbReference type="PROSITE" id="PS00018">
    <property type="entry name" value="EF_HAND_1"/>
    <property type="match status" value="2"/>
</dbReference>
<dbReference type="InterPro" id="IPR002219">
    <property type="entry name" value="PKC_DAG/PE"/>
</dbReference>
<evidence type="ECO:0000256" key="14">
    <source>
        <dbReference type="ARBA" id="ARBA00022837"/>
    </source>
</evidence>
<keyword evidence="10" id="KW-0479">Metal-binding</keyword>
<dbReference type="PANTHER" id="PTHR11468">
    <property type="entry name" value="GLYCOGEN PHOSPHORYLASE"/>
    <property type="match status" value="1"/>
</dbReference>
<dbReference type="SUPFAM" id="SSF48366">
    <property type="entry name" value="Ras GEF"/>
    <property type="match status" value="1"/>
</dbReference>
<dbReference type="CDD" id="cd04300">
    <property type="entry name" value="GT35_Glycogen_Phosphorylase"/>
    <property type="match status" value="1"/>
</dbReference>
<evidence type="ECO:0000256" key="6">
    <source>
        <dbReference type="ARBA" id="ARBA00022600"/>
    </source>
</evidence>
<protein>
    <recommendedName>
        <fullName evidence="22">Alpha-1,4 glucan phosphorylase</fullName>
        <ecNumber evidence="22">2.4.1.1</ecNumber>
    </recommendedName>
</protein>
<dbReference type="PROSITE" id="PS00102">
    <property type="entry name" value="PHOSPHORYLASE"/>
    <property type="match status" value="1"/>
</dbReference>
<dbReference type="InterPro" id="IPR011833">
    <property type="entry name" value="Glycg_phsphrylas"/>
</dbReference>
<dbReference type="InterPro" id="IPR011992">
    <property type="entry name" value="EF-hand-dom_pair"/>
</dbReference>
<dbReference type="Pfam" id="PF00343">
    <property type="entry name" value="Phosphorylase"/>
    <property type="match status" value="1"/>
</dbReference>
<keyword evidence="8 22" id="KW-0328">Glycosyltransferase</keyword>
<feature type="region of interest" description="Disordered" evidence="23">
    <location>
        <begin position="1234"/>
        <end position="1257"/>
    </location>
</feature>
<dbReference type="PROSITE" id="PS50009">
    <property type="entry name" value="RASGEF_CAT"/>
    <property type="match status" value="1"/>
</dbReference>
<reference evidence="28" key="1">
    <citation type="submission" date="2008-06" db="EMBL/GenBank/DDBJ databases">
        <title>NISC Comparative Sequencing Initiative.</title>
        <authorList>
            <person name="Antonellis A."/>
            <person name="Benjamin B."/>
            <person name="Blakesley R.W."/>
            <person name="Bouffard G.G."/>
            <person name="Brinkley C."/>
            <person name="Brooks S."/>
            <person name="Chu G."/>
            <person name="Chub I."/>
            <person name="Coleman H."/>
            <person name="Fuksenko T."/>
            <person name="Gestole M."/>
            <person name="Gregory M."/>
            <person name="Guan X."/>
            <person name="Gupta J."/>
            <person name="Gurson N."/>
            <person name="Han E."/>
            <person name="Han J."/>
            <person name="Hansen N."/>
            <person name="Hargrove A."/>
            <person name="Hines-Harris K."/>
            <person name="Ho S.-L."/>
            <person name="Hu P."/>
            <person name="Hunter G."/>
            <person name="Hurle B."/>
            <person name="Idol J.R."/>
            <person name="Johnson T."/>
            <person name="Knight E."/>
            <person name="Kwong P."/>
            <person name="Lee-Lin S.-Q."/>
            <person name="Legaspi R."/>
            <person name="Madden M."/>
            <person name="Maduro Q.L."/>
            <person name="Maduro V.B."/>
            <person name="Margulies E.H."/>
            <person name="Masiello C."/>
            <person name="Maskeri B."/>
            <person name="McDowell J."/>
            <person name="Merkulov G."/>
            <person name="Montemayor C."/>
            <person name="Mullikin J.C."/>
            <person name="Park M."/>
            <person name="Prasad A."/>
            <person name="Ramsahoye C."/>
            <person name="Reddix-Dugue N."/>
            <person name="Riebow N."/>
            <person name="Schandler K."/>
            <person name="Schueler M.G."/>
            <person name="Sison C."/>
            <person name="Smith L."/>
            <person name="Stantripop S."/>
            <person name="Thomas J.W."/>
            <person name="Thomas P.J."/>
            <person name="Tsipouri V."/>
            <person name="Young A."/>
            <person name="Green E.D."/>
        </authorList>
    </citation>
    <scope>NUCLEOTIDE SEQUENCE</scope>
</reference>
<keyword evidence="13" id="KW-0862">Zinc</keyword>
<dbReference type="InterPro" id="IPR023578">
    <property type="entry name" value="Ras_GEF_dom_sf"/>
</dbReference>
<dbReference type="GO" id="GO:0005085">
    <property type="term" value="F:guanyl-nucleotide exchange factor activity"/>
    <property type="evidence" value="ECO:0007669"/>
    <property type="project" value="UniProtKB-KW"/>
</dbReference>
<dbReference type="FunFam" id="1.10.840.10:FF:000003">
    <property type="entry name" value="Ras guanyl-releasing protein 3 isoform 1"/>
    <property type="match status" value="1"/>
</dbReference>
<dbReference type="CDD" id="cd06224">
    <property type="entry name" value="REM"/>
    <property type="match status" value="1"/>
</dbReference>
<evidence type="ECO:0000256" key="22">
    <source>
        <dbReference type="RuleBase" id="RU000587"/>
    </source>
</evidence>
<keyword evidence="11" id="KW-0677">Repeat</keyword>
<dbReference type="InterPro" id="IPR036964">
    <property type="entry name" value="RASGEF_cat_dom_sf"/>
</dbReference>
<dbReference type="Pfam" id="PF00130">
    <property type="entry name" value="C1_1"/>
    <property type="match status" value="1"/>
</dbReference>
<evidence type="ECO:0000256" key="20">
    <source>
        <dbReference type="ARBA" id="ARBA00046356"/>
    </source>
</evidence>
<keyword evidence="14" id="KW-0106">Calcium</keyword>
<evidence type="ECO:0000256" key="12">
    <source>
        <dbReference type="ARBA" id="ARBA00022771"/>
    </source>
</evidence>
<dbReference type="SUPFAM" id="SSF47473">
    <property type="entry name" value="EF-hand"/>
    <property type="match status" value="1"/>
</dbReference>
<evidence type="ECO:0000256" key="10">
    <source>
        <dbReference type="ARBA" id="ARBA00022723"/>
    </source>
</evidence>
<dbReference type="GO" id="GO:0008184">
    <property type="term" value="F:glycogen phosphorylase activity"/>
    <property type="evidence" value="ECO:0007669"/>
    <property type="project" value="InterPro"/>
</dbReference>
<dbReference type="FunFam" id="3.30.60.20:FF:000023">
    <property type="entry name" value="RAS guanyl-releasing protein 1 isoform X1"/>
    <property type="match status" value="1"/>
</dbReference>
<sequence>MSLPLSDQDKRKQISVRGLAGVENVSELKKNFNRHLHFTLVKDRNVATPRDYYFALAHTVRDHLVGRWIRTQQYYYEKDPKRIYYLSLEFYMGRTLQNTMVNLALENACDEAVYQLGLDMEELEEIEEDAGLGNGGLGRLAACFLDSMATLGLAAYGYGIRYEFGIFNQKICGGWQMEEADDWLRYGNPWEKARPEFTLPVHFYGRVEHTSQGAQWVDTQVVLALPYDTPVPGYRNNVVNTMRLWSAKAPNDFNLKDFNVGGYIQAVLDRNLAENISRVLYPNDNFFEGKELRLKQEYFVVAATLQDIIRRFKSSKFGCRDPVRTSFDAFPDKVAIQLNDTHPSLAIPELMRILVDLERLDWDKAWDVTVRTCAYTNHTVLPEALERWPVHLLETLLPRHLQIIYEINQRFLNRVAATFPGDVDRLRRMSLVEEGAVKRINMAHLCIAGSHAVNGVARIHSEILKKTIFKDFYELEPHKFQNKTNGITPRRWLVLCNPGLAEVIAERIGEDYISDLDQLRKLLSFVDDEAFIRDVAKVKQENKLKFSAYLEREYKVHINPNSLFDVQVKRIHEYKRQLLNCLHIITLYNRIKKEPNKFIVPRTIMIGGKAAPGYHMAKMIIKLITAIGDVVNHDPVVGDRLRVIFLENYRVSLAEKVVPAADLSEQISTAGTEASGTGNMKFMLNGALTIGTMDGANVEMAEEAGEENFFIFGMRVEDVEKLDQRGYNAQEYYDRIPELRQIIEQLSSGFFSPKQPDLFKDIVNMLMHHDRFKVFADYEDYIKCQEKVSALYKNPREWTRMVIRNIATSGKFSSDRTIAQYAREIWGVEPSPPLGPAPAAMAGTLDLDKGCTVEELLRGCIEAFDDSGKVRDPQLVRMFLMMHPWYIPSSQLAAKLLHIYPLPTSPRTPLPPRQSRKDNSSSLQVKTCHLVRYWISAFPAEFDLNPELAEQIKELKALLDQEGNRRHSSLIDIESVPTYKWKRQVTQRNPTEQKKRKMSLLFDHLEALELAEHLTYLEYRSFCKILFQDYHSFVTHGCTVDNPVLERFISLFNSVSQWVQLMVLSKPTAPQRALVITHFVHVAEKLLQLQNFNTLMAVVGGLSHSSISRLKETHSHVSPETVKLWEGLTELVTATGNYGNYRRRLAACVGFRFPILGVHLKDLVALQLALPDWLDPARTRLNGAKMKQLFSILEELAMVTSLRPPVQANPDLLSLLTVSLDQYQTEDELYQLSLQREPRSKSSPTSPTSCTPPPRPPVLEEWTSAAKPKLDQAVMVEHIEKMVESVFRNFDVDGDGHISQEEFQIIRGNFPYLSAFGDLDQNQDGCISREEMISYFLRSSSVLGGRMGFVHNFHESTSLRPVACRHCKALILGIYKQGLKCRACGVTCHKQCKDQLAVECRRRAQSVSLEGSAPSPSPTHSHHRTFSFSLPRPGRRGSRPPEIREEEVQAVEDGVFDIHL</sequence>
<dbReference type="SMART" id="SM00109">
    <property type="entry name" value="C1"/>
    <property type="match status" value="1"/>
</dbReference>
<dbReference type="GO" id="GO:0005980">
    <property type="term" value="P:glycogen catabolic process"/>
    <property type="evidence" value="ECO:0007669"/>
    <property type="project" value="TreeGrafter"/>
</dbReference>
<evidence type="ECO:0000256" key="19">
    <source>
        <dbReference type="ARBA" id="ARBA00037413"/>
    </source>
</evidence>
<dbReference type="EMBL" id="DP000782">
    <property type="protein sequence ID" value="ACE77664.1"/>
    <property type="molecule type" value="Genomic_DNA"/>
</dbReference>
<dbReference type="FunFam" id="3.40.50.2000:FF:000153">
    <property type="entry name" value="Alpha-1,4 glucan phosphorylase"/>
    <property type="match status" value="1"/>
</dbReference>
<dbReference type="Pfam" id="PF00618">
    <property type="entry name" value="RasGEF_N"/>
    <property type="match status" value="1"/>
</dbReference>
<evidence type="ECO:0000256" key="16">
    <source>
        <dbReference type="ARBA" id="ARBA00022990"/>
    </source>
</evidence>
<dbReference type="InterPro" id="IPR001895">
    <property type="entry name" value="RASGEF_cat_dom"/>
</dbReference>
<feature type="region of interest" description="Disordered" evidence="23">
    <location>
        <begin position="1409"/>
        <end position="1443"/>
    </location>
</feature>
<dbReference type="InterPro" id="IPR035090">
    <property type="entry name" value="Pyridoxal_P_attach_site"/>
</dbReference>
<evidence type="ECO:0000256" key="7">
    <source>
        <dbReference type="ARBA" id="ARBA00022658"/>
    </source>
</evidence>
<dbReference type="SMART" id="SM00147">
    <property type="entry name" value="RasGEF"/>
    <property type="match status" value="1"/>
</dbReference>
<dbReference type="InterPro" id="IPR002048">
    <property type="entry name" value="EF_hand_dom"/>
</dbReference>
<dbReference type="FunFam" id="3.40.50.2000:FF:000197">
    <property type="entry name" value="Alpha-1,4 glucan phosphorylase"/>
    <property type="match status" value="1"/>
</dbReference>
<feature type="domain" description="Ras-GEF" evidence="24">
    <location>
        <begin position="1006"/>
        <end position="1239"/>
    </location>
</feature>
<dbReference type="SMART" id="SM00054">
    <property type="entry name" value="EFh"/>
    <property type="match status" value="2"/>
</dbReference>
<feature type="domain" description="Phorbol-ester/DAG-type" evidence="25">
    <location>
        <begin position="1350"/>
        <end position="1400"/>
    </location>
</feature>
<dbReference type="PROSITE" id="PS00479">
    <property type="entry name" value="ZF_DAG_PE_1"/>
    <property type="match status" value="1"/>
</dbReference>
<dbReference type="NCBIfam" id="TIGR02093">
    <property type="entry name" value="P_ylase"/>
    <property type="match status" value="1"/>
</dbReference>
<dbReference type="Gene3D" id="1.10.840.10">
    <property type="entry name" value="Ras guanine-nucleotide exchange factors catalytic domain"/>
    <property type="match status" value="1"/>
</dbReference>
<evidence type="ECO:0000256" key="1">
    <source>
        <dbReference type="ARBA" id="ARBA00001933"/>
    </source>
</evidence>
<dbReference type="CDD" id="cd00051">
    <property type="entry name" value="EFh"/>
    <property type="match status" value="1"/>
</dbReference>
<dbReference type="InterPro" id="IPR046349">
    <property type="entry name" value="C1-like_sf"/>
</dbReference>
<comment type="similarity">
    <text evidence="3">Belongs to the RASGRP family.</text>
</comment>
<evidence type="ECO:0000313" key="28">
    <source>
        <dbReference type="EMBL" id="ACE77664.1"/>
    </source>
</evidence>
<dbReference type="EC" id="2.4.1.1" evidence="22"/>
<dbReference type="Gene3D" id="3.30.60.20">
    <property type="match status" value="1"/>
</dbReference>
<dbReference type="SUPFAM" id="SSF53756">
    <property type="entry name" value="UDP-Glycosyltransferase/glycogen phosphorylase"/>
    <property type="match status" value="1"/>
</dbReference>
<keyword evidence="17 22" id="KW-0119">Carbohydrate metabolism</keyword>
<feature type="domain" description="EF-hand" evidence="27">
    <location>
        <begin position="1278"/>
        <end position="1313"/>
    </location>
</feature>
<comment type="catalytic activity">
    <reaction evidence="18">
        <text>[(1-&gt;4)-alpha-D-glucosyl](n) + phosphate = [(1-&gt;4)-alpha-D-glucosyl](n-1) + alpha-D-glucose 1-phosphate</text>
        <dbReference type="Rhea" id="RHEA:41732"/>
        <dbReference type="Rhea" id="RHEA-COMP:9584"/>
        <dbReference type="Rhea" id="RHEA-COMP:9586"/>
        <dbReference type="ChEBI" id="CHEBI:15444"/>
        <dbReference type="ChEBI" id="CHEBI:43474"/>
        <dbReference type="ChEBI" id="CHEBI:58601"/>
        <dbReference type="EC" id="2.4.1.1"/>
    </reaction>
    <physiologicalReaction direction="left-to-right" evidence="18">
        <dbReference type="Rhea" id="RHEA:41733"/>
    </physiologicalReaction>
</comment>
<evidence type="ECO:0000256" key="9">
    <source>
        <dbReference type="ARBA" id="ARBA00022679"/>
    </source>
</evidence>
<dbReference type="PROSITE" id="PS50081">
    <property type="entry name" value="ZF_DAG_PE_2"/>
    <property type="match status" value="1"/>
</dbReference>
<keyword evidence="6" id="KW-0321">Glycogen metabolism</keyword>
<evidence type="ECO:0000256" key="5">
    <source>
        <dbReference type="ARBA" id="ARBA00022553"/>
    </source>
</evidence>
<keyword evidence="9 22" id="KW-0808">Transferase</keyword>
<gene>
    <name evidence="28" type="primary">PYGM</name>
</gene>
<feature type="domain" description="N-terminal Ras-GEF" evidence="26">
    <location>
        <begin position="844"/>
        <end position="978"/>
    </location>
</feature>
<evidence type="ECO:0000256" key="8">
    <source>
        <dbReference type="ARBA" id="ARBA00022676"/>
    </source>
</evidence>
<evidence type="ECO:0000256" key="17">
    <source>
        <dbReference type="ARBA" id="ARBA00023277"/>
    </source>
</evidence>
<evidence type="ECO:0000256" key="15">
    <source>
        <dbReference type="ARBA" id="ARBA00022898"/>
    </source>
</evidence>
<dbReference type="GO" id="GO:0030170">
    <property type="term" value="F:pyridoxal phosphate binding"/>
    <property type="evidence" value="ECO:0007669"/>
    <property type="project" value="InterPro"/>
</dbReference>
<evidence type="ECO:0000259" key="26">
    <source>
        <dbReference type="PROSITE" id="PS50212"/>
    </source>
</evidence>
<comment type="function">
    <text evidence="19 22">Allosteric enzyme that catalyzes the rate-limiting step in glycogen catabolism, the phosphorolytic cleavage of glycogen to produce glucose-1-phosphate, and plays a central role in maintaining cellular and organismal glucose homeostasis.</text>
</comment>
<dbReference type="CDD" id="cd20861">
    <property type="entry name" value="C1_RASGRP2"/>
    <property type="match status" value="1"/>
</dbReference>
<evidence type="ECO:0000256" key="3">
    <source>
        <dbReference type="ARBA" id="ARBA00009566"/>
    </source>
</evidence>
<evidence type="ECO:0000256" key="13">
    <source>
        <dbReference type="ARBA" id="ARBA00022833"/>
    </source>
</evidence>
<keyword evidence="12" id="KW-0863">Zinc-finger</keyword>
<comment type="subunit">
    <text evidence="20">Homodimer. Homotetramer; to form the enzymatically active phosphorylase A.</text>
</comment>
<dbReference type="Pfam" id="PF00617">
    <property type="entry name" value="RasGEF"/>
    <property type="match status" value="1"/>
</dbReference>
<evidence type="ECO:0000256" key="4">
    <source>
        <dbReference type="ARBA" id="ARBA00022533"/>
    </source>
</evidence>
<dbReference type="Gene3D" id="1.10.238.10">
    <property type="entry name" value="EF-hand"/>
    <property type="match status" value="1"/>
</dbReference>
<dbReference type="FunFam" id="3.40.50.2000:FF:000005">
    <property type="entry name" value="Alpha-1,4 glucan phosphorylase"/>
    <property type="match status" value="1"/>
</dbReference>
<proteinExistence type="inferred from homology"/>
<dbReference type="PROSITE" id="PS50222">
    <property type="entry name" value="EF_HAND_2"/>
    <property type="match status" value="1"/>
</dbReference>
<evidence type="ECO:0000256" key="23">
    <source>
        <dbReference type="SAM" id="MobiDB-lite"/>
    </source>
</evidence>
<evidence type="ECO:0000259" key="24">
    <source>
        <dbReference type="PROSITE" id="PS50009"/>
    </source>
</evidence>
<evidence type="ECO:0000256" key="18">
    <source>
        <dbReference type="ARBA" id="ARBA00036074"/>
    </source>
</evidence>
<dbReference type="InterPro" id="IPR000651">
    <property type="entry name" value="Ras-like_Gua-exchang_fac_N"/>
</dbReference>
<dbReference type="GO" id="GO:0005509">
    <property type="term" value="F:calcium ion binding"/>
    <property type="evidence" value="ECO:0007669"/>
    <property type="project" value="InterPro"/>
</dbReference>
<dbReference type="InterPro" id="IPR018247">
    <property type="entry name" value="EF_Hand_1_Ca_BS"/>
</dbReference>
<keyword evidence="16" id="KW-0007">Acetylation</keyword>
<accession>B3RF38</accession>
<dbReference type="SUPFAM" id="SSF57889">
    <property type="entry name" value="Cysteine-rich domain"/>
    <property type="match status" value="1"/>
</dbReference>
<dbReference type="Pfam" id="PF13499">
    <property type="entry name" value="EF-hand_7"/>
    <property type="match status" value="1"/>
</dbReference>
<name>B3RF38_SORAR</name>
<dbReference type="CDD" id="cd00155">
    <property type="entry name" value="RasGEF"/>
    <property type="match status" value="1"/>
</dbReference>
<evidence type="ECO:0000256" key="21">
    <source>
        <dbReference type="PROSITE-ProRule" id="PRU00168"/>
    </source>
</evidence>
<dbReference type="InterPro" id="IPR000811">
    <property type="entry name" value="Glyco_trans_35"/>
</dbReference>
<comment type="cofactor">
    <cofactor evidence="1 22">
        <name>pyridoxal 5'-phosphate</name>
        <dbReference type="ChEBI" id="CHEBI:597326"/>
    </cofactor>
</comment>
<dbReference type="Gene3D" id="1.20.870.10">
    <property type="entry name" value="Son of sevenless (SoS) protein Chain: S domain 1"/>
    <property type="match status" value="1"/>
</dbReference>
<keyword evidence="5" id="KW-0597">Phosphoprotein</keyword>
<dbReference type="GO" id="GO:0005737">
    <property type="term" value="C:cytoplasm"/>
    <property type="evidence" value="ECO:0007669"/>
    <property type="project" value="TreeGrafter"/>
</dbReference>
<comment type="similarity">
    <text evidence="2 22">Belongs to the glycogen phosphorylase family.</text>
</comment>
<keyword evidence="15 22" id="KW-0663">Pyridoxal phosphate</keyword>
<evidence type="ECO:0000259" key="25">
    <source>
        <dbReference type="PROSITE" id="PS50081"/>
    </source>
</evidence>
<evidence type="ECO:0000256" key="2">
    <source>
        <dbReference type="ARBA" id="ARBA00006047"/>
    </source>
</evidence>
<keyword evidence="4" id="KW-0021">Allosteric enzyme</keyword>
<keyword evidence="7 21" id="KW-0344">Guanine-nucleotide releasing factor</keyword>
<dbReference type="PROSITE" id="PS50212">
    <property type="entry name" value="RASGEF_NTER"/>
    <property type="match status" value="1"/>
</dbReference>
<dbReference type="GO" id="GO:0008270">
    <property type="term" value="F:zinc ion binding"/>
    <property type="evidence" value="ECO:0007669"/>
    <property type="project" value="UniProtKB-KW"/>
</dbReference>
<evidence type="ECO:0000259" key="27">
    <source>
        <dbReference type="PROSITE" id="PS50222"/>
    </source>
</evidence>
<evidence type="ECO:0000256" key="11">
    <source>
        <dbReference type="ARBA" id="ARBA00022737"/>
    </source>
</evidence>